<dbReference type="PANTHER" id="PTHR33545">
    <property type="entry name" value="UPF0750 MEMBRANE PROTEIN YITT-RELATED"/>
    <property type="match status" value="1"/>
</dbReference>
<comment type="caution">
    <text evidence="7">The sequence shown here is derived from an EMBL/GenBank/DDBJ whole genome shotgun (WGS) entry which is preliminary data.</text>
</comment>
<dbReference type="EMBL" id="QJVJ01000006">
    <property type="protein sequence ID" value="PYI53756.1"/>
    <property type="molecule type" value="Genomic_DNA"/>
</dbReference>
<gene>
    <name evidence="7" type="ORF">DLM86_14410</name>
</gene>
<accession>A0A2V5KVX7</accession>
<dbReference type="Pfam" id="PF02588">
    <property type="entry name" value="YitT_membrane"/>
    <property type="match status" value="1"/>
</dbReference>
<sequence length="202" mass="21688">MQLLLRSAAVLIGSALLAFGVNAFLAPYRIIDGGFIGIGLLVNYHFGLYPGLTVLLVSAPVFAGVFFVDRPLLMSSLHGLLVTSVLIDLFAPAAGWFRFGMPIHAVAGGWLIGMGVGIMLAYRSNSGGTDLLGQIVHDRTGIPAEYTILLLDAAVLLAGLSVIGWTRTLFSFVTIVTVFVATHRYSGRKLLGREIYFFAKKN</sequence>
<reference evidence="7 8" key="1">
    <citation type="submission" date="2018-05" db="EMBL/GenBank/DDBJ databases">
        <title>Paenibacillus flagellatus sp. nov., isolated from selenium mineral soil.</title>
        <authorList>
            <person name="Dai X."/>
        </authorList>
    </citation>
    <scope>NUCLEOTIDE SEQUENCE [LARGE SCALE GENOMIC DNA]</scope>
    <source>
        <strain evidence="7 8">DXL2</strain>
    </source>
</reference>
<proteinExistence type="predicted"/>
<feature type="transmembrane region" description="Helical" evidence="6">
    <location>
        <begin position="80"/>
        <end position="97"/>
    </location>
</feature>
<dbReference type="InterPro" id="IPR003740">
    <property type="entry name" value="YitT"/>
</dbReference>
<evidence type="ECO:0000256" key="1">
    <source>
        <dbReference type="ARBA" id="ARBA00004651"/>
    </source>
</evidence>
<keyword evidence="2" id="KW-1003">Cell membrane</keyword>
<organism evidence="7 8">
    <name type="scientific">Paenibacillus flagellatus</name>
    <dbReference type="NCBI Taxonomy" id="2211139"/>
    <lineage>
        <taxon>Bacteria</taxon>
        <taxon>Bacillati</taxon>
        <taxon>Bacillota</taxon>
        <taxon>Bacilli</taxon>
        <taxon>Bacillales</taxon>
        <taxon>Paenibacillaceae</taxon>
        <taxon>Paenibacillus</taxon>
    </lineage>
</organism>
<dbReference type="InterPro" id="IPR051461">
    <property type="entry name" value="UPF0750_membrane"/>
</dbReference>
<evidence type="ECO:0000256" key="5">
    <source>
        <dbReference type="ARBA" id="ARBA00023136"/>
    </source>
</evidence>
<dbReference type="Proteomes" id="UP000247476">
    <property type="component" value="Unassembled WGS sequence"/>
</dbReference>
<dbReference type="GO" id="GO:0005886">
    <property type="term" value="C:plasma membrane"/>
    <property type="evidence" value="ECO:0007669"/>
    <property type="project" value="UniProtKB-SubCell"/>
</dbReference>
<evidence type="ECO:0000256" key="4">
    <source>
        <dbReference type="ARBA" id="ARBA00022989"/>
    </source>
</evidence>
<protein>
    <submittedName>
        <fullName evidence="7">Membrane protein</fullName>
    </submittedName>
</protein>
<feature type="transmembrane region" description="Helical" evidence="6">
    <location>
        <begin position="143"/>
        <end position="163"/>
    </location>
</feature>
<feature type="transmembrane region" description="Helical" evidence="6">
    <location>
        <begin position="103"/>
        <end position="122"/>
    </location>
</feature>
<feature type="transmembrane region" description="Helical" evidence="6">
    <location>
        <begin position="169"/>
        <end position="186"/>
    </location>
</feature>
<evidence type="ECO:0000256" key="2">
    <source>
        <dbReference type="ARBA" id="ARBA00022475"/>
    </source>
</evidence>
<name>A0A2V5KVX7_9BACL</name>
<dbReference type="OrthoDB" id="2602718at2"/>
<dbReference type="PANTHER" id="PTHR33545:SF9">
    <property type="entry name" value="UPF0750 MEMBRANE PROTEIN YITE"/>
    <property type="match status" value="1"/>
</dbReference>
<dbReference type="RefSeq" id="WP_110840745.1">
    <property type="nucleotide sequence ID" value="NZ_QJVJ01000006.1"/>
</dbReference>
<comment type="subcellular location">
    <subcellularLocation>
        <location evidence="1">Cell membrane</location>
        <topology evidence="1">Multi-pass membrane protein</topology>
    </subcellularLocation>
</comment>
<evidence type="ECO:0000313" key="8">
    <source>
        <dbReference type="Proteomes" id="UP000247476"/>
    </source>
</evidence>
<keyword evidence="3 6" id="KW-0812">Transmembrane</keyword>
<evidence type="ECO:0000256" key="3">
    <source>
        <dbReference type="ARBA" id="ARBA00022692"/>
    </source>
</evidence>
<evidence type="ECO:0000256" key="6">
    <source>
        <dbReference type="SAM" id="Phobius"/>
    </source>
</evidence>
<keyword evidence="5 6" id="KW-0472">Membrane</keyword>
<keyword evidence="4 6" id="KW-1133">Transmembrane helix</keyword>
<feature type="transmembrane region" description="Helical" evidence="6">
    <location>
        <begin position="47"/>
        <end position="68"/>
    </location>
</feature>
<keyword evidence="8" id="KW-1185">Reference proteome</keyword>
<dbReference type="AlphaFoldDB" id="A0A2V5KVX7"/>
<evidence type="ECO:0000313" key="7">
    <source>
        <dbReference type="EMBL" id="PYI53756.1"/>
    </source>
</evidence>